<gene>
    <name evidence="7" type="ORF">DESME_07470</name>
</gene>
<feature type="domain" description="Peptidase S54 rhomboid" evidence="6">
    <location>
        <begin position="182"/>
        <end position="316"/>
    </location>
</feature>
<dbReference type="SUPFAM" id="SSF144091">
    <property type="entry name" value="Rhomboid-like"/>
    <property type="match status" value="1"/>
</dbReference>
<feature type="transmembrane region" description="Helical" evidence="5">
    <location>
        <begin position="138"/>
        <end position="160"/>
    </location>
</feature>
<dbReference type="InterPro" id="IPR022764">
    <property type="entry name" value="Peptidase_S54_rhomboid_dom"/>
</dbReference>
<evidence type="ECO:0000256" key="5">
    <source>
        <dbReference type="SAM" id="Phobius"/>
    </source>
</evidence>
<dbReference type="PANTHER" id="PTHR43731">
    <property type="entry name" value="RHOMBOID PROTEASE"/>
    <property type="match status" value="1"/>
</dbReference>
<dbReference type="InterPro" id="IPR050925">
    <property type="entry name" value="Rhomboid_protease_S54"/>
</dbReference>
<dbReference type="GO" id="GO:0006508">
    <property type="term" value="P:proteolysis"/>
    <property type="evidence" value="ECO:0007669"/>
    <property type="project" value="UniProtKB-KW"/>
</dbReference>
<dbReference type="Pfam" id="PF01694">
    <property type="entry name" value="Rhomboid"/>
    <property type="match status" value="1"/>
</dbReference>
<feature type="transmembrane region" description="Helical" evidence="5">
    <location>
        <begin position="248"/>
        <end position="264"/>
    </location>
</feature>
<dbReference type="HOGENOM" id="CLU_070274_0_0_9"/>
<dbReference type="AlphaFoldDB" id="W0E7T6"/>
<feature type="transmembrane region" description="Helical" evidence="5">
    <location>
        <begin position="192"/>
        <end position="212"/>
    </location>
</feature>
<dbReference type="EMBL" id="CP007032">
    <property type="protein sequence ID" value="AHF06925.1"/>
    <property type="molecule type" value="Genomic_DNA"/>
</dbReference>
<feature type="transmembrane region" description="Helical" evidence="5">
    <location>
        <begin position="276"/>
        <end position="293"/>
    </location>
</feature>
<evidence type="ECO:0000256" key="1">
    <source>
        <dbReference type="ARBA" id="ARBA00004141"/>
    </source>
</evidence>
<evidence type="ECO:0000259" key="6">
    <source>
        <dbReference type="Pfam" id="PF01694"/>
    </source>
</evidence>
<keyword evidence="3 5" id="KW-1133">Transmembrane helix</keyword>
<name>W0E7T6_9FIRM</name>
<feature type="transmembrane region" description="Helical" evidence="5">
    <location>
        <begin position="299"/>
        <end position="316"/>
    </location>
</feature>
<keyword evidence="8" id="KW-1185">Reference proteome</keyword>
<reference evidence="7 8" key="1">
    <citation type="submission" date="2013-12" db="EMBL/GenBank/DDBJ databases">
        <authorList>
            <consortium name="DOE Joint Genome Institute"/>
            <person name="Smidt H."/>
            <person name="Huntemann M."/>
            <person name="Han J."/>
            <person name="Chen A."/>
            <person name="Kyrpides N."/>
            <person name="Mavromatis K."/>
            <person name="Markowitz V."/>
            <person name="Palaniappan K."/>
            <person name="Ivanova N."/>
            <person name="Schaumberg A."/>
            <person name="Pati A."/>
            <person name="Liolios K."/>
            <person name="Nordberg H.P."/>
            <person name="Cantor M.N."/>
            <person name="Hua S.X."/>
            <person name="Woyke T."/>
        </authorList>
    </citation>
    <scope>NUCLEOTIDE SEQUENCE [LARGE SCALE GENOMIC DNA]</scope>
    <source>
        <strain evidence="8">DSM 15288</strain>
    </source>
</reference>
<feature type="transmembrane region" description="Helical" evidence="5">
    <location>
        <begin position="224"/>
        <end position="242"/>
    </location>
</feature>
<comment type="subcellular location">
    <subcellularLocation>
        <location evidence="1">Membrane</location>
        <topology evidence="1">Multi-pass membrane protein</topology>
    </subcellularLocation>
</comment>
<dbReference type="eggNOG" id="COG0705">
    <property type="taxonomic scope" value="Bacteria"/>
</dbReference>
<evidence type="ECO:0000256" key="4">
    <source>
        <dbReference type="ARBA" id="ARBA00023136"/>
    </source>
</evidence>
<proteinExistence type="predicted"/>
<organism evidence="7 8">
    <name type="scientific">Desulfitobacterium metallireducens DSM 15288</name>
    <dbReference type="NCBI Taxonomy" id="871968"/>
    <lineage>
        <taxon>Bacteria</taxon>
        <taxon>Bacillati</taxon>
        <taxon>Bacillota</taxon>
        <taxon>Clostridia</taxon>
        <taxon>Eubacteriales</taxon>
        <taxon>Desulfitobacteriaceae</taxon>
        <taxon>Desulfitobacterium</taxon>
    </lineage>
</organism>
<keyword evidence="4 5" id="KW-0472">Membrane</keyword>
<evidence type="ECO:0000313" key="7">
    <source>
        <dbReference type="EMBL" id="AHF06925.1"/>
    </source>
</evidence>
<evidence type="ECO:0000256" key="3">
    <source>
        <dbReference type="ARBA" id="ARBA00022989"/>
    </source>
</evidence>
<dbReference type="PANTHER" id="PTHR43731:SF26">
    <property type="entry name" value="RHOMBOID-LIKE PROTEIN 10, CHLOROPLASTIC"/>
    <property type="match status" value="1"/>
</dbReference>
<dbReference type="GO" id="GO:0016020">
    <property type="term" value="C:membrane"/>
    <property type="evidence" value="ECO:0007669"/>
    <property type="project" value="UniProtKB-SubCell"/>
</dbReference>
<dbReference type="GO" id="GO:0004252">
    <property type="term" value="F:serine-type endopeptidase activity"/>
    <property type="evidence" value="ECO:0007669"/>
    <property type="project" value="InterPro"/>
</dbReference>
<keyword evidence="7" id="KW-0378">Hydrolase</keyword>
<protein>
    <submittedName>
        <fullName evidence="7">Protease</fullName>
    </submittedName>
</protein>
<dbReference type="InterPro" id="IPR035952">
    <property type="entry name" value="Rhomboid-like_sf"/>
</dbReference>
<accession>W0E7T6</accession>
<keyword evidence="2 5" id="KW-0812">Transmembrane</keyword>
<sequence>MYQQILYNLGYDGWSIETLSSGWYTAKKENRGLLFWSYQTNQLISQVPIDPEVREWEAFVFCPEGLSSQDLEQPVLKNIQAWFIDLQTGLAFPYPPNPKQKTIDWLLTYLTINNQAHPSYIGTTERDKYFEFFRTNKFVPYVTIILAAINIIVFSLMTLAGGSTNTKNLILFGAKVNELILQGQVWRLFTSMFIHIGFLHLAFNIYALWILGSFSEERFGRWRFLFIYLLSGLAGSVTSFLFTDALSAGASGAIFGILGALVPYSWKNPRLWKSGFGKNLVVIIAINLGIGLIQPQIDIYAHLGGLLIGLAIGFLFP</sequence>
<evidence type="ECO:0000313" key="8">
    <source>
        <dbReference type="Proteomes" id="UP000010847"/>
    </source>
</evidence>
<dbReference type="KEGG" id="dmt:DESME_07470"/>
<evidence type="ECO:0000256" key="2">
    <source>
        <dbReference type="ARBA" id="ARBA00022692"/>
    </source>
</evidence>
<keyword evidence="7" id="KW-0645">Protease</keyword>
<dbReference type="STRING" id="871968.DESME_07470"/>
<dbReference type="Proteomes" id="UP000010847">
    <property type="component" value="Chromosome"/>
</dbReference>
<dbReference type="Gene3D" id="1.20.1540.10">
    <property type="entry name" value="Rhomboid-like"/>
    <property type="match status" value="1"/>
</dbReference>